<feature type="region of interest" description="Disordered" evidence="1">
    <location>
        <begin position="870"/>
        <end position="890"/>
    </location>
</feature>
<feature type="region of interest" description="Disordered" evidence="1">
    <location>
        <begin position="245"/>
        <end position="320"/>
    </location>
</feature>
<gene>
    <name evidence="3" type="ORF">P8C59_005885</name>
</gene>
<feature type="compositionally biased region" description="Polar residues" evidence="1">
    <location>
        <begin position="276"/>
        <end position="305"/>
    </location>
</feature>
<proteinExistence type="predicted"/>
<feature type="compositionally biased region" description="Polar residues" evidence="1">
    <location>
        <begin position="606"/>
        <end position="624"/>
    </location>
</feature>
<comment type="caution">
    <text evidence="3">The sequence shown here is derived from an EMBL/GenBank/DDBJ whole genome shotgun (WGS) entry which is preliminary data.</text>
</comment>
<dbReference type="Proteomes" id="UP001217918">
    <property type="component" value="Unassembled WGS sequence"/>
</dbReference>
<feature type="compositionally biased region" description="Polar residues" evidence="1">
    <location>
        <begin position="394"/>
        <end position="438"/>
    </location>
</feature>
<feature type="compositionally biased region" description="Low complexity" evidence="1">
    <location>
        <begin position="138"/>
        <end position="154"/>
    </location>
</feature>
<feature type="region of interest" description="Disordered" evidence="1">
    <location>
        <begin position="666"/>
        <end position="709"/>
    </location>
</feature>
<name>A0AAD9MEY6_9PEZI</name>
<reference evidence="3" key="1">
    <citation type="journal article" date="2023" name="Mol. Plant Microbe Interact.">
        <title>Elucidating the Obligate Nature and Biological Capacity of an Invasive Fungal Corn Pathogen.</title>
        <authorList>
            <person name="MacCready J.S."/>
            <person name="Roggenkamp E.M."/>
            <person name="Gdanetz K."/>
            <person name="Chilvers M.I."/>
        </authorList>
    </citation>
    <scope>NUCLEOTIDE SEQUENCE</scope>
    <source>
        <strain evidence="3">PM02</strain>
    </source>
</reference>
<feature type="region of interest" description="Disordered" evidence="1">
    <location>
        <begin position="332"/>
        <end position="353"/>
    </location>
</feature>
<feature type="transmembrane region" description="Helical" evidence="2">
    <location>
        <begin position="29"/>
        <end position="53"/>
    </location>
</feature>
<feature type="compositionally biased region" description="Basic and acidic residues" evidence="1">
    <location>
        <begin position="1039"/>
        <end position="1059"/>
    </location>
</feature>
<feature type="region of interest" description="Disordered" evidence="1">
    <location>
        <begin position="1"/>
        <end position="21"/>
    </location>
</feature>
<feature type="compositionally biased region" description="Polar residues" evidence="1">
    <location>
        <begin position="872"/>
        <end position="883"/>
    </location>
</feature>
<feature type="region of interest" description="Disordered" evidence="1">
    <location>
        <begin position="584"/>
        <end position="624"/>
    </location>
</feature>
<evidence type="ECO:0000256" key="2">
    <source>
        <dbReference type="SAM" id="Phobius"/>
    </source>
</evidence>
<sequence>MAGAAGLLPPAAAASGSRPVGSSPLTPGVLVAIALVGSAVLALPLGFLILCLARRRVARPSRDLTGEAAVAAPGGGGGGDDDDDDDAATTDTGRRAPSRLQKHRRPSTQSGSSSPVRPTPLPVLPPLFGRRVSFNPFSGGTTTTTATTGSAGAAHGPRAWIDEDALHGPKVAKRKVSKRRSIRESWPLRNMVPTLPRLSGLHAQGQESQRHQSPGRSRQPLGHVQESGSQEMRDQVILMAAHGGQMPPVISPRSVPAPPKPVLMVSSSRKSVRGTIYSSDDPQRQRSTLLVSPSKGGSLNKSSVRLVSKRNPSSDSSLSEILRSTEQRIQAGTTSGVAWRNQGGGGSPSKSPAKTLISAVSRDTLVGGGGGGDGGGGAWSFALDSAAPTLCHSRTPSAARSLSAQTSSPTRSVGSATPKQASSHQRNVSVSSALSENDSLYGETERAQDHRPVPDVPAGLTSPSRSCLRDPKSERRGDPDLVSDEDEQPADSTSRPHSARSSVSSALSTVYSEDETQGGGGGVARSRPAPSLSMPMGHAMSTAGPFASNPSTSSSRPTSSHAWQGWQSSTLMKPAKLRERAGVDAGFAYLQPPKDDPFQASAGAGPSQQSPSSHRARRPSTSQPLLVVITPSTTGSKGSLSPAIPGLIPGLTLLNNRLKQDQAQAIPGDDDLEATPTKPKAQPRAPEVRAQGSSPTLGQRTFGGQDMSPVPKPLAVNKADRIQDGPTLLGPSHATGGSGRLLRLPSPSSSVYSQDVSMTSSVSSYESDKTMAAMPPGPQRPLPYPTAANGRLNSLSFRLNSRVRVSPSPYPGPPPSAAAPAIPLLLATASLKKPSERPDSAIIATMAPKRSSRPDSAVTADVLSNYMARDSAGSNASGRTFTLSDDENERNDDMMHTESALKNKPSATVAHSPGRSLVPLASTVAELRRMNSTVSAYSAAESTLGGPGGVGDSPTLPAMRGGGFGPVERGACAHRSTGSRNYLSMGSAENTSSPFGSGGRMAEAARQEAGRERDERRRRMARSGANSVDLGLTLRARRHEGGEGEENRKENRKENRNEQEGSAGGVMALKMPVMDFSCHSNSNADTPDGRGRGSRGLREARPHDNVFTSPPPPLPMPMPMPMPSSAAVTRVRQSHEYDRGRARTRRMSDESLGPHGSQYEDRYDEAGFLLSSPAAPGSASRTRAVRAS</sequence>
<feature type="compositionally biased region" description="Basic residues" evidence="1">
    <location>
        <begin position="170"/>
        <end position="181"/>
    </location>
</feature>
<dbReference type="AlphaFoldDB" id="A0AAD9MEY6"/>
<feature type="compositionally biased region" description="Low complexity" evidence="1">
    <location>
        <begin position="1171"/>
        <end position="1182"/>
    </location>
</feature>
<feature type="compositionally biased region" description="Polar residues" evidence="1">
    <location>
        <begin position="976"/>
        <end position="995"/>
    </location>
</feature>
<feature type="region of interest" description="Disordered" evidence="1">
    <location>
        <begin position="202"/>
        <end position="229"/>
    </location>
</feature>
<accession>A0AAD9MEY6</accession>
<dbReference type="EMBL" id="JAQQPM010000005">
    <property type="protein sequence ID" value="KAK2071463.1"/>
    <property type="molecule type" value="Genomic_DNA"/>
</dbReference>
<feature type="compositionally biased region" description="Basic and acidic residues" evidence="1">
    <location>
        <begin position="1087"/>
        <end position="1104"/>
    </location>
</feature>
<feature type="compositionally biased region" description="Basic and acidic residues" evidence="1">
    <location>
        <begin position="467"/>
        <end position="479"/>
    </location>
</feature>
<feature type="region of interest" description="Disordered" evidence="1">
    <location>
        <begin position="940"/>
        <end position="1188"/>
    </location>
</feature>
<feature type="compositionally biased region" description="Low complexity" evidence="1">
    <location>
        <begin position="548"/>
        <end position="560"/>
    </location>
</feature>
<feature type="compositionally biased region" description="Pro residues" evidence="1">
    <location>
        <begin position="1109"/>
        <end position="1122"/>
    </location>
</feature>
<feature type="compositionally biased region" description="Basic and acidic residues" evidence="1">
    <location>
        <begin position="443"/>
        <end position="453"/>
    </location>
</feature>
<keyword evidence="2" id="KW-0812">Transmembrane</keyword>
<feature type="compositionally biased region" description="Polar residues" evidence="1">
    <location>
        <begin position="205"/>
        <end position="216"/>
    </location>
</feature>
<evidence type="ECO:0000313" key="4">
    <source>
        <dbReference type="Proteomes" id="UP001217918"/>
    </source>
</evidence>
<organism evidence="3 4">
    <name type="scientific">Phyllachora maydis</name>
    <dbReference type="NCBI Taxonomy" id="1825666"/>
    <lineage>
        <taxon>Eukaryota</taxon>
        <taxon>Fungi</taxon>
        <taxon>Dikarya</taxon>
        <taxon>Ascomycota</taxon>
        <taxon>Pezizomycotina</taxon>
        <taxon>Sordariomycetes</taxon>
        <taxon>Sordariomycetidae</taxon>
        <taxon>Phyllachorales</taxon>
        <taxon>Phyllachoraceae</taxon>
        <taxon>Phyllachora</taxon>
    </lineage>
</organism>
<feature type="region of interest" description="Disordered" evidence="1">
    <location>
        <begin position="67"/>
        <end position="182"/>
    </location>
</feature>
<keyword evidence="4" id="KW-1185">Reference proteome</keyword>
<protein>
    <submittedName>
        <fullName evidence="3">Uncharacterized protein</fullName>
    </submittedName>
</protein>
<feature type="compositionally biased region" description="Basic and acidic residues" evidence="1">
    <location>
        <begin position="1003"/>
        <end position="1017"/>
    </location>
</feature>
<feature type="compositionally biased region" description="Acidic residues" evidence="1">
    <location>
        <begin position="79"/>
        <end position="88"/>
    </location>
</feature>
<feature type="compositionally biased region" description="Basic and acidic residues" evidence="1">
    <location>
        <begin position="1133"/>
        <end position="1149"/>
    </location>
</feature>
<keyword evidence="2" id="KW-1133">Transmembrane helix</keyword>
<feature type="compositionally biased region" description="Basic residues" evidence="1">
    <location>
        <begin position="96"/>
        <end position="106"/>
    </location>
</feature>
<feature type="compositionally biased region" description="Low complexity" evidence="1">
    <location>
        <begin position="492"/>
        <end position="511"/>
    </location>
</feature>
<evidence type="ECO:0000313" key="3">
    <source>
        <dbReference type="EMBL" id="KAK2071463.1"/>
    </source>
</evidence>
<feature type="region of interest" description="Disordered" evidence="1">
    <location>
        <begin position="394"/>
        <end position="568"/>
    </location>
</feature>
<keyword evidence="2" id="KW-0472">Membrane</keyword>
<evidence type="ECO:0000256" key="1">
    <source>
        <dbReference type="SAM" id="MobiDB-lite"/>
    </source>
</evidence>